<dbReference type="OrthoDB" id="5835829at2759"/>
<sequence length="74" mass="8672">METKKNKVWKDGLHKHWRVEKAIRKLVVEESGEAMRKKTKELNEKLSAKGDEEIYGVVEEMVTLCNKKMLSNKI</sequence>
<dbReference type="EMBL" id="JACXVP010000011">
    <property type="protein sequence ID" value="KAG5574887.1"/>
    <property type="molecule type" value="Genomic_DNA"/>
</dbReference>
<reference evidence="1 2" key="1">
    <citation type="submission" date="2020-09" db="EMBL/GenBank/DDBJ databases">
        <title>De no assembly of potato wild relative species, Solanum commersonii.</title>
        <authorList>
            <person name="Cho K."/>
        </authorList>
    </citation>
    <scope>NUCLEOTIDE SEQUENCE [LARGE SCALE GENOMIC DNA]</scope>
    <source>
        <strain evidence="1">LZ3.2</strain>
        <tissue evidence="1">Leaf</tissue>
    </source>
</reference>
<keyword evidence="2" id="KW-1185">Reference proteome</keyword>
<accession>A0A9J5WHS9</accession>
<dbReference type="Proteomes" id="UP000824120">
    <property type="component" value="Chromosome 11"/>
</dbReference>
<gene>
    <name evidence="1" type="ORF">H5410_055021</name>
</gene>
<evidence type="ECO:0000313" key="1">
    <source>
        <dbReference type="EMBL" id="KAG5574887.1"/>
    </source>
</evidence>
<name>A0A9J5WHS9_SOLCO</name>
<proteinExistence type="predicted"/>
<dbReference type="AlphaFoldDB" id="A0A9J5WHS9"/>
<protein>
    <submittedName>
        <fullName evidence="1">Uncharacterized protein</fullName>
    </submittedName>
</protein>
<comment type="caution">
    <text evidence="1">The sequence shown here is derived from an EMBL/GenBank/DDBJ whole genome shotgun (WGS) entry which is preliminary data.</text>
</comment>
<organism evidence="1 2">
    <name type="scientific">Solanum commersonii</name>
    <name type="common">Commerson's wild potato</name>
    <name type="synonym">Commerson's nightshade</name>
    <dbReference type="NCBI Taxonomy" id="4109"/>
    <lineage>
        <taxon>Eukaryota</taxon>
        <taxon>Viridiplantae</taxon>
        <taxon>Streptophyta</taxon>
        <taxon>Embryophyta</taxon>
        <taxon>Tracheophyta</taxon>
        <taxon>Spermatophyta</taxon>
        <taxon>Magnoliopsida</taxon>
        <taxon>eudicotyledons</taxon>
        <taxon>Gunneridae</taxon>
        <taxon>Pentapetalae</taxon>
        <taxon>asterids</taxon>
        <taxon>lamiids</taxon>
        <taxon>Solanales</taxon>
        <taxon>Solanaceae</taxon>
        <taxon>Solanoideae</taxon>
        <taxon>Solaneae</taxon>
        <taxon>Solanum</taxon>
    </lineage>
</organism>
<evidence type="ECO:0000313" key="2">
    <source>
        <dbReference type="Proteomes" id="UP000824120"/>
    </source>
</evidence>